<evidence type="ECO:0000256" key="5">
    <source>
        <dbReference type="SAM" id="Coils"/>
    </source>
</evidence>
<dbReference type="STRING" id="1561998.A0A1I7U2X7"/>
<keyword evidence="3" id="KW-0862">Zinc</keyword>
<accession>A0A1I7U2X7</accession>
<dbReference type="GO" id="GO:0061630">
    <property type="term" value="F:ubiquitin protein ligase activity"/>
    <property type="evidence" value="ECO:0007669"/>
    <property type="project" value="TreeGrafter"/>
</dbReference>
<feature type="compositionally biased region" description="Acidic residues" evidence="6">
    <location>
        <begin position="919"/>
        <end position="928"/>
    </location>
</feature>
<dbReference type="AlphaFoldDB" id="A0A1I7U2X7"/>
<dbReference type="SUPFAM" id="SSF57850">
    <property type="entry name" value="RING/U-box"/>
    <property type="match status" value="2"/>
</dbReference>
<reference evidence="9" key="1">
    <citation type="submission" date="2016-11" db="UniProtKB">
        <authorList>
            <consortium name="WormBaseParasite"/>
        </authorList>
    </citation>
    <scope>IDENTIFICATION</scope>
</reference>
<feature type="region of interest" description="Disordered" evidence="6">
    <location>
        <begin position="834"/>
        <end position="964"/>
    </location>
</feature>
<dbReference type="Pfam" id="PF13445">
    <property type="entry name" value="zf-RING_UBOX"/>
    <property type="match status" value="1"/>
</dbReference>
<feature type="compositionally biased region" description="Low complexity" evidence="6">
    <location>
        <begin position="543"/>
        <end position="558"/>
    </location>
</feature>
<evidence type="ECO:0000256" key="1">
    <source>
        <dbReference type="ARBA" id="ARBA00022723"/>
    </source>
</evidence>
<dbReference type="InterPro" id="IPR013083">
    <property type="entry name" value="Znf_RING/FYVE/PHD"/>
</dbReference>
<feature type="compositionally biased region" description="Basic and acidic residues" evidence="6">
    <location>
        <begin position="651"/>
        <end position="661"/>
    </location>
</feature>
<protein>
    <submittedName>
        <fullName evidence="9">RING-type domain-containing protein</fullName>
    </submittedName>
</protein>
<name>A0A1I7U2X7_9PELO</name>
<dbReference type="PROSITE" id="PS00518">
    <property type="entry name" value="ZF_RING_1"/>
    <property type="match status" value="1"/>
</dbReference>
<feature type="compositionally biased region" description="Pro residues" evidence="6">
    <location>
        <begin position="512"/>
        <end position="528"/>
    </location>
</feature>
<evidence type="ECO:0000259" key="7">
    <source>
        <dbReference type="PROSITE" id="PS50089"/>
    </source>
</evidence>
<dbReference type="InterPro" id="IPR001841">
    <property type="entry name" value="Znf_RING"/>
</dbReference>
<organism evidence="8 9">
    <name type="scientific">Caenorhabditis tropicalis</name>
    <dbReference type="NCBI Taxonomy" id="1561998"/>
    <lineage>
        <taxon>Eukaryota</taxon>
        <taxon>Metazoa</taxon>
        <taxon>Ecdysozoa</taxon>
        <taxon>Nematoda</taxon>
        <taxon>Chromadorea</taxon>
        <taxon>Rhabditida</taxon>
        <taxon>Rhabditina</taxon>
        <taxon>Rhabditomorpha</taxon>
        <taxon>Rhabditoidea</taxon>
        <taxon>Rhabditidae</taxon>
        <taxon>Peloderinae</taxon>
        <taxon>Caenorhabditis</taxon>
    </lineage>
</organism>
<dbReference type="CDD" id="cd19669">
    <property type="entry name" value="UBR-box"/>
    <property type="match status" value="1"/>
</dbReference>
<dbReference type="eggNOG" id="KOG2177">
    <property type="taxonomic scope" value="Eukaryota"/>
</dbReference>
<feature type="region of interest" description="Disordered" evidence="6">
    <location>
        <begin position="489"/>
        <end position="572"/>
    </location>
</feature>
<evidence type="ECO:0000256" key="2">
    <source>
        <dbReference type="ARBA" id="ARBA00022771"/>
    </source>
</evidence>
<feature type="domain" description="RING-type" evidence="7">
    <location>
        <begin position="21"/>
        <end position="45"/>
    </location>
</feature>
<dbReference type="GO" id="GO:0005654">
    <property type="term" value="C:nucleoplasm"/>
    <property type="evidence" value="ECO:0007669"/>
    <property type="project" value="TreeGrafter"/>
</dbReference>
<evidence type="ECO:0000256" key="6">
    <source>
        <dbReference type="SAM" id="MobiDB-lite"/>
    </source>
</evidence>
<dbReference type="PANTHER" id="PTHR25462:SF305">
    <property type="entry name" value="RING-TYPE DOMAIN-CONTAINING PROTEIN"/>
    <property type="match status" value="1"/>
</dbReference>
<dbReference type="PROSITE" id="PS50089">
    <property type="entry name" value="ZF_RING_2"/>
    <property type="match status" value="1"/>
</dbReference>
<feature type="compositionally biased region" description="Basic and acidic residues" evidence="6">
    <location>
        <begin position="834"/>
        <end position="843"/>
    </location>
</feature>
<feature type="compositionally biased region" description="Low complexity" evidence="6">
    <location>
        <begin position="873"/>
        <end position="895"/>
    </location>
</feature>
<feature type="compositionally biased region" description="Low complexity" evidence="6">
    <location>
        <begin position="941"/>
        <end position="958"/>
    </location>
</feature>
<dbReference type="InterPro" id="IPR017907">
    <property type="entry name" value="Znf_RING_CS"/>
</dbReference>
<keyword evidence="8" id="KW-1185">Reference proteome</keyword>
<keyword evidence="1" id="KW-0479">Metal-binding</keyword>
<keyword evidence="5" id="KW-0175">Coiled coil</keyword>
<feature type="compositionally biased region" description="Basic and acidic residues" evidence="6">
    <location>
        <begin position="854"/>
        <end position="866"/>
    </location>
</feature>
<evidence type="ECO:0000313" key="8">
    <source>
        <dbReference type="Proteomes" id="UP000095282"/>
    </source>
</evidence>
<dbReference type="Proteomes" id="UP000095282">
    <property type="component" value="Unplaced"/>
</dbReference>
<dbReference type="SMART" id="SM00184">
    <property type="entry name" value="RING"/>
    <property type="match status" value="1"/>
</dbReference>
<sequence length="964" mass="108893">MDIPGTSTNNTEQQWAQVIECPICYNIYDKPMQMGCGHTLCVTCIGRLVDQVKTNQANDQAQGNPPMGARLALNPEEHNALLAGLNGLGGLNDQLDEAQFLEIPHLDNRNQGIMRGIIGFPPRRVNGTEIKCPECRKPTTVPPEGLPINYRVQEMVQNFAPLFKDRHLVKHCTQCEAVLAQGVYFDCTQCGEDKGHKICSTCAIRLHNGHELVEKKALTSEDVVKMKKMINEASHRAFQAFENIKPRMETVGGAIETKINEKLAALIKIFEFMLGSFDSKIKDTSTVDELMVEVKKAEKVAEVYERAADRATILLNSIEAAFNTYWEPFEQLKQEMDYQIEPAPPAPAVVANPNPMPNNQNPMDMFDPHGVAAAAAANVALRAFRGQQQNARPAAAHFAQVDRVRQRARQPPPQPPQMPPQRGMHPMWGPQLGGLQQMVPQMGPGPIRQGRMVHGPPQQPPMDQPIPQADQAAVINFFRAAQGVQMPPHPHGPLRFNNGGNMPNIQIQQNIPLPPQMPNFLPPPPPPQHQQQQMNHHHHHHPQQMNQHPQHQHPQQMQQRRDMQPPPQMQNRPMYYQNQMMMRQFPQQGGVQPQQLHQQLEQLQQHQQLQQLVQAQQQHANQQQALQQQQLQQEQQQVVQQQMQQMVQPPEPREDVPRDPNWDNIQPDNNVPFDMQFENPVAVEQVQVEGIDQEQHVVRDIVDEIDHAVQNYAGGINIIQFQEENGMGIPNAQDMHDMVQNLIQPGPEDVQDNDVLQELPEEEVQQDDQGVQGFVEFRDMLQQVEAIDEENFDQDPIDPIEQQDQLDEVEIIHVGMRNDIVEMQVDDDEEAVRVVEEHEREQEVPNPAPRRNQRREMAPEVADQRRTTRRSVRNSSGPVEEAPATEAPTSSSAAAQRSLSPPATTKRRKVDKKQKADAPEDTEADEPVDPVIRPQKRRAATSTPSTSSNGQSSSAPTTRSQTRS</sequence>
<feature type="compositionally biased region" description="Low complexity" evidence="6">
    <location>
        <begin position="497"/>
        <end position="511"/>
    </location>
</feature>
<dbReference type="Gene3D" id="3.30.40.10">
    <property type="entry name" value="Zinc/RING finger domain, C3HC4 (zinc finger)"/>
    <property type="match status" value="1"/>
</dbReference>
<evidence type="ECO:0000256" key="4">
    <source>
        <dbReference type="PROSITE-ProRule" id="PRU00175"/>
    </source>
</evidence>
<evidence type="ECO:0000256" key="3">
    <source>
        <dbReference type="ARBA" id="ARBA00022833"/>
    </source>
</evidence>
<keyword evidence="2 4" id="KW-0863">Zinc-finger</keyword>
<dbReference type="InterPro" id="IPR027370">
    <property type="entry name" value="Znf-RING_euk"/>
</dbReference>
<proteinExistence type="predicted"/>
<dbReference type="InterPro" id="IPR047153">
    <property type="entry name" value="TRIM45/56/19-like"/>
</dbReference>
<dbReference type="WBParaSite" id="Csp11.Scaffold629.g14313.t1">
    <property type="protein sequence ID" value="Csp11.Scaffold629.g14313.t1"/>
    <property type="gene ID" value="Csp11.Scaffold629.g14313"/>
</dbReference>
<feature type="region of interest" description="Disordered" evidence="6">
    <location>
        <begin position="641"/>
        <end position="666"/>
    </location>
</feature>
<evidence type="ECO:0000313" key="9">
    <source>
        <dbReference type="WBParaSite" id="Csp11.Scaffold629.g14313.t1"/>
    </source>
</evidence>
<feature type="coiled-coil region" evidence="5">
    <location>
        <begin position="609"/>
        <end position="637"/>
    </location>
</feature>
<dbReference type="PANTHER" id="PTHR25462">
    <property type="entry name" value="BONUS, ISOFORM C-RELATED"/>
    <property type="match status" value="1"/>
</dbReference>
<dbReference type="GO" id="GO:0008270">
    <property type="term" value="F:zinc ion binding"/>
    <property type="evidence" value="ECO:0007669"/>
    <property type="project" value="UniProtKB-KW"/>
</dbReference>